<feature type="transmembrane region" description="Helical" evidence="6">
    <location>
        <begin position="494"/>
        <end position="513"/>
    </location>
</feature>
<keyword evidence="2 6" id="KW-0812">Transmembrane</keyword>
<keyword evidence="8" id="KW-1185">Reference proteome</keyword>
<evidence type="ECO:0000256" key="1">
    <source>
        <dbReference type="ARBA" id="ARBA00004141"/>
    </source>
</evidence>
<dbReference type="AlphaFoldDB" id="A0A168MV84"/>
<evidence type="ECO:0008006" key="9">
    <source>
        <dbReference type="Google" id="ProtNLM"/>
    </source>
</evidence>
<evidence type="ECO:0000256" key="6">
    <source>
        <dbReference type="SAM" id="Phobius"/>
    </source>
</evidence>
<dbReference type="GO" id="GO:0016020">
    <property type="term" value="C:membrane"/>
    <property type="evidence" value="ECO:0007669"/>
    <property type="project" value="UniProtKB-SubCell"/>
</dbReference>
<dbReference type="EMBL" id="LT552609">
    <property type="protein sequence ID" value="SAL99277.1"/>
    <property type="molecule type" value="Genomic_DNA"/>
</dbReference>
<accession>A0A168MV84</accession>
<evidence type="ECO:0000256" key="3">
    <source>
        <dbReference type="ARBA" id="ARBA00022989"/>
    </source>
</evidence>
<feature type="transmembrane region" description="Helical" evidence="6">
    <location>
        <begin position="248"/>
        <end position="269"/>
    </location>
</feature>
<dbReference type="Pfam" id="PF07690">
    <property type="entry name" value="MFS_1"/>
    <property type="match status" value="1"/>
</dbReference>
<feature type="compositionally biased region" description="Polar residues" evidence="5">
    <location>
        <begin position="13"/>
        <end position="29"/>
    </location>
</feature>
<evidence type="ECO:0000313" key="7">
    <source>
        <dbReference type="EMBL" id="SAL99277.1"/>
    </source>
</evidence>
<reference evidence="7" key="1">
    <citation type="submission" date="2016-04" db="EMBL/GenBank/DDBJ databases">
        <authorList>
            <person name="Evans L.H."/>
            <person name="Alamgir A."/>
            <person name="Owens N."/>
            <person name="Weber N.D."/>
            <person name="Virtaneva K."/>
            <person name="Barbian K."/>
            <person name="Babar A."/>
            <person name="Rosenke K."/>
        </authorList>
    </citation>
    <scope>NUCLEOTIDE SEQUENCE [LARGE SCALE GENOMIC DNA]</scope>
    <source>
        <strain evidence="7">CBS 101.48</strain>
    </source>
</reference>
<proteinExistence type="predicted"/>
<dbReference type="InterPro" id="IPR049680">
    <property type="entry name" value="FLVCR1-2_SLC49-like"/>
</dbReference>
<dbReference type="OMA" id="VGCWIRW"/>
<dbReference type="Proteomes" id="UP000078561">
    <property type="component" value="Unassembled WGS sequence"/>
</dbReference>
<keyword evidence="3 6" id="KW-1133">Transmembrane helix</keyword>
<evidence type="ECO:0000256" key="5">
    <source>
        <dbReference type="SAM" id="MobiDB-lite"/>
    </source>
</evidence>
<dbReference type="SUPFAM" id="SSF103473">
    <property type="entry name" value="MFS general substrate transporter"/>
    <property type="match status" value="1"/>
</dbReference>
<name>A0A168MV84_ABSGL</name>
<dbReference type="OrthoDB" id="422206at2759"/>
<dbReference type="InParanoid" id="A0A168MV84"/>
<feature type="transmembrane region" description="Helical" evidence="6">
    <location>
        <begin position="309"/>
        <end position="329"/>
    </location>
</feature>
<feature type="compositionally biased region" description="Basic and acidic residues" evidence="5">
    <location>
        <begin position="31"/>
        <end position="42"/>
    </location>
</feature>
<feature type="transmembrane region" description="Helical" evidence="6">
    <location>
        <begin position="159"/>
        <end position="177"/>
    </location>
</feature>
<feature type="transmembrane region" description="Helical" evidence="6">
    <location>
        <begin position="88"/>
        <end position="107"/>
    </location>
</feature>
<sequence length="569" mass="62612">MKNESSPHYAASVHSQITIGHDSNLTTLTPMEEKKGGEERKSSSSSSSVRAWLTRQNKNHHHHNRRSSSESDHQLPLHSHADCKTYPMAWVALFFLVFLRAAVSIYNNTFSPIPVVTAKYLNVDLTAINWLFNIQAVVFIIVSFFTSWLFESLGVKKSLLIGGSLITVGCWIRWIAVKMQPHSFALLMVGQIIAAISSPITLNIMTKFAAVWFTEDRRATAGMFVASNYGGIIAMFLMPAVATGEERIEFTVILVAVIATVASIPQLFLPALPPTPPSVDRTLRHSDSHDGVMEKASLWKGTLALIKNVHFWILCGIHGINVGLSISWGGLFNQAITPYGYTNAQAGNIVAVGLVAGTLGCLIAGPILDSTKKHKLFLKLMAPLVCSTYTAMIFLIKKDSFAAILYVNGLNQFFLSFMVPIVVELGVEGKQKTRHPTSNLTTSLCEPVTYPVPESISTSMLWQIAQVFGFILVLVMDRFRDPTGSPPNNMDRGLIFQAVTSGVCVVLSVLYSGRMLRTEAYQQSPVPLEEVKDDSTKNDLPKTWRPAHLRENSSTETISVVMVSGDPKE</sequence>
<evidence type="ECO:0000256" key="4">
    <source>
        <dbReference type="ARBA" id="ARBA00023136"/>
    </source>
</evidence>
<feature type="transmembrane region" description="Helical" evidence="6">
    <location>
        <begin position="183"/>
        <end position="202"/>
    </location>
</feature>
<evidence type="ECO:0000313" key="8">
    <source>
        <dbReference type="Proteomes" id="UP000078561"/>
    </source>
</evidence>
<feature type="transmembrane region" description="Helical" evidence="6">
    <location>
        <begin position="380"/>
        <end position="397"/>
    </location>
</feature>
<feature type="transmembrane region" description="Helical" evidence="6">
    <location>
        <begin position="223"/>
        <end position="242"/>
    </location>
</feature>
<dbReference type="PANTHER" id="PTHR10924:SF6">
    <property type="entry name" value="SOLUTE CARRIER FAMILY 49 MEMBER A3"/>
    <property type="match status" value="1"/>
</dbReference>
<dbReference type="InterPro" id="IPR011701">
    <property type="entry name" value="MFS"/>
</dbReference>
<feature type="transmembrane region" description="Helical" evidence="6">
    <location>
        <begin position="403"/>
        <end position="427"/>
    </location>
</feature>
<feature type="region of interest" description="Disordered" evidence="5">
    <location>
        <begin position="1"/>
        <end position="49"/>
    </location>
</feature>
<keyword evidence="4 6" id="KW-0472">Membrane</keyword>
<protein>
    <recommendedName>
        <fullName evidence="9">Major facilitator superfamily (MFS) profile domain-containing protein</fullName>
    </recommendedName>
</protein>
<dbReference type="InterPro" id="IPR036259">
    <property type="entry name" value="MFS_trans_sf"/>
</dbReference>
<comment type="subcellular location">
    <subcellularLocation>
        <location evidence="1">Membrane</location>
        <topology evidence="1">Multi-pass membrane protein</topology>
    </subcellularLocation>
</comment>
<dbReference type="Gene3D" id="1.20.1250.20">
    <property type="entry name" value="MFS general substrate transporter like domains"/>
    <property type="match status" value="2"/>
</dbReference>
<dbReference type="PANTHER" id="PTHR10924">
    <property type="entry name" value="MAJOR FACILITATOR SUPERFAMILY PROTEIN-RELATED"/>
    <property type="match status" value="1"/>
</dbReference>
<feature type="transmembrane region" description="Helical" evidence="6">
    <location>
        <begin position="127"/>
        <end position="150"/>
    </location>
</feature>
<feature type="transmembrane region" description="Helical" evidence="6">
    <location>
        <begin position="349"/>
        <end position="368"/>
    </location>
</feature>
<organism evidence="7">
    <name type="scientific">Absidia glauca</name>
    <name type="common">Pin mould</name>
    <dbReference type="NCBI Taxonomy" id="4829"/>
    <lineage>
        <taxon>Eukaryota</taxon>
        <taxon>Fungi</taxon>
        <taxon>Fungi incertae sedis</taxon>
        <taxon>Mucoromycota</taxon>
        <taxon>Mucoromycotina</taxon>
        <taxon>Mucoromycetes</taxon>
        <taxon>Mucorales</taxon>
        <taxon>Cunninghamellaceae</taxon>
        <taxon>Absidia</taxon>
    </lineage>
</organism>
<gene>
    <name evidence="7" type="primary">ABSGL_04878.1 scaffold 6065</name>
</gene>
<dbReference type="GO" id="GO:0022857">
    <property type="term" value="F:transmembrane transporter activity"/>
    <property type="evidence" value="ECO:0007669"/>
    <property type="project" value="InterPro"/>
</dbReference>
<evidence type="ECO:0000256" key="2">
    <source>
        <dbReference type="ARBA" id="ARBA00022692"/>
    </source>
</evidence>